<sequence length="154" mass="16531">MQNRKEGISAVDNGNGPSGENLSGQREEAPTGGNGSLSEPASSFGTVLKAVKSPLSVFGLAMLICNAVFSLAAAMMDSLDAFIYSIHTFLAIVFAFIIIALWSPRSLYHPREMDGLEAQVPEVKHSRLIVTGLIVFGGCVYTAYQVFKVIYLGR</sequence>
<comment type="caution">
    <text evidence="3">The sequence shown here is derived from an EMBL/GenBank/DDBJ whole genome shotgun (WGS) entry which is preliminary data.</text>
</comment>
<reference evidence="4" key="1">
    <citation type="journal article" date="2019" name="Int. J. Syst. Evol. Microbiol.">
        <title>The Global Catalogue of Microorganisms (GCM) 10K type strain sequencing project: providing services to taxonomists for standard genome sequencing and annotation.</title>
        <authorList>
            <consortium name="The Broad Institute Genomics Platform"/>
            <consortium name="The Broad Institute Genome Sequencing Center for Infectious Disease"/>
            <person name="Wu L."/>
            <person name="Ma J."/>
        </authorList>
    </citation>
    <scope>NUCLEOTIDE SEQUENCE [LARGE SCALE GENOMIC DNA]</scope>
    <source>
        <strain evidence="4">JCM 19134</strain>
    </source>
</reference>
<protein>
    <submittedName>
        <fullName evidence="3">Uncharacterized protein</fullName>
    </submittedName>
</protein>
<feature type="region of interest" description="Disordered" evidence="1">
    <location>
        <begin position="1"/>
        <end position="38"/>
    </location>
</feature>
<name>A0AAV3U4T5_9ALTE</name>
<keyword evidence="2" id="KW-1133">Transmembrane helix</keyword>
<evidence type="ECO:0000313" key="4">
    <source>
        <dbReference type="Proteomes" id="UP001409585"/>
    </source>
</evidence>
<accession>A0AAV3U4T5</accession>
<evidence type="ECO:0000256" key="1">
    <source>
        <dbReference type="SAM" id="MobiDB-lite"/>
    </source>
</evidence>
<keyword evidence="4" id="KW-1185">Reference proteome</keyword>
<feature type="transmembrane region" description="Helical" evidence="2">
    <location>
        <begin position="128"/>
        <end position="147"/>
    </location>
</feature>
<organism evidence="3 4">
    <name type="scientific">Halioxenophilus aromaticivorans</name>
    <dbReference type="NCBI Taxonomy" id="1306992"/>
    <lineage>
        <taxon>Bacteria</taxon>
        <taxon>Pseudomonadati</taxon>
        <taxon>Pseudomonadota</taxon>
        <taxon>Gammaproteobacteria</taxon>
        <taxon>Alteromonadales</taxon>
        <taxon>Alteromonadaceae</taxon>
        <taxon>Halioxenophilus</taxon>
    </lineage>
</organism>
<keyword evidence="2" id="KW-0472">Membrane</keyword>
<dbReference type="RefSeq" id="WP_345423818.1">
    <property type="nucleotide sequence ID" value="NZ_AP031496.1"/>
</dbReference>
<evidence type="ECO:0000256" key="2">
    <source>
        <dbReference type="SAM" id="Phobius"/>
    </source>
</evidence>
<feature type="transmembrane region" description="Helical" evidence="2">
    <location>
        <begin position="82"/>
        <end position="103"/>
    </location>
</feature>
<dbReference type="EMBL" id="BAABLX010000027">
    <property type="protein sequence ID" value="GAA4947838.1"/>
    <property type="molecule type" value="Genomic_DNA"/>
</dbReference>
<gene>
    <name evidence="3" type="ORF">GCM10025791_29580</name>
</gene>
<feature type="transmembrane region" description="Helical" evidence="2">
    <location>
        <begin position="55"/>
        <end position="76"/>
    </location>
</feature>
<proteinExistence type="predicted"/>
<dbReference type="Proteomes" id="UP001409585">
    <property type="component" value="Unassembled WGS sequence"/>
</dbReference>
<dbReference type="AlphaFoldDB" id="A0AAV3U4T5"/>
<evidence type="ECO:0000313" key="3">
    <source>
        <dbReference type="EMBL" id="GAA4947838.1"/>
    </source>
</evidence>
<keyword evidence="2" id="KW-0812">Transmembrane</keyword>